<dbReference type="AlphaFoldDB" id="A0A1H5MKV3"/>
<dbReference type="RefSeq" id="WP_069111696.1">
    <property type="nucleotide sequence ID" value="NZ_FNUC01000003.1"/>
</dbReference>
<evidence type="ECO:0000313" key="5">
    <source>
        <dbReference type="Proteomes" id="UP000181980"/>
    </source>
</evidence>
<gene>
    <name evidence="4" type="ORF">SAMN04488561_3250</name>
</gene>
<accession>A0A1H5MKV3</accession>
<dbReference type="OrthoDB" id="9797882at2"/>
<keyword evidence="1" id="KW-0378">Hydrolase</keyword>
<dbReference type="InterPro" id="IPR036452">
    <property type="entry name" value="Ribo_hydro-like"/>
</dbReference>
<dbReference type="InterPro" id="IPR001910">
    <property type="entry name" value="Inosine/uridine_hydrolase_dom"/>
</dbReference>
<sequence length="295" mass="31077">MTHDSSAARCTFALDTDIGTDVDDLLALAMVLGSPELGVSAVTTVYGDVDLRARIVAKAFATTGRPAPPIAAGEPETLSGRPVWWPGHEGSTIADLAVQRYAAARAATEELAATATVVAIGPLTNVAVALRRPDRVTKRVVMMGGEFRAGVVEHNIRCDVTAAAEVFGSGLDLLAVGLDQTQRIRLGRAELDAIAARGPFGALIGAEMRRFWDFTERDSNVPHDPIAVLTLARPELFTTERGAITVETEGDAAGTTRFVPDPAGPHEIVVDLDVPRVTEEIVGRILVAAQPATTA</sequence>
<dbReference type="Proteomes" id="UP000181980">
    <property type="component" value="Unassembled WGS sequence"/>
</dbReference>
<dbReference type="PANTHER" id="PTHR12304">
    <property type="entry name" value="INOSINE-URIDINE PREFERRING NUCLEOSIDE HYDROLASE"/>
    <property type="match status" value="1"/>
</dbReference>
<proteinExistence type="predicted"/>
<evidence type="ECO:0000256" key="1">
    <source>
        <dbReference type="ARBA" id="ARBA00022801"/>
    </source>
</evidence>
<keyword evidence="2" id="KW-0326">Glycosidase</keyword>
<dbReference type="GO" id="GO:0008477">
    <property type="term" value="F:purine nucleosidase activity"/>
    <property type="evidence" value="ECO:0007669"/>
    <property type="project" value="TreeGrafter"/>
</dbReference>
<dbReference type="GO" id="GO:0006152">
    <property type="term" value="P:purine nucleoside catabolic process"/>
    <property type="evidence" value="ECO:0007669"/>
    <property type="project" value="TreeGrafter"/>
</dbReference>
<reference evidence="5" key="1">
    <citation type="submission" date="2016-10" db="EMBL/GenBank/DDBJ databases">
        <authorList>
            <person name="Varghese N."/>
            <person name="Submissions S."/>
        </authorList>
    </citation>
    <scope>NUCLEOTIDE SEQUENCE [LARGE SCALE GENOMIC DNA]</scope>
    <source>
        <strain evidence="5">DSM 45237</strain>
    </source>
</reference>
<protein>
    <submittedName>
        <fullName evidence="4">Purine nucleosidase</fullName>
    </submittedName>
</protein>
<dbReference type="STRING" id="561176.SAMN04488561_3250"/>
<organism evidence="4 5">
    <name type="scientific">Jiangella alba</name>
    <dbReference type="NCBI Taxonomy" id="561176"/>
    <lineage>
        <taxon>Bacteria</taxon>
        <taxon>Bacillati</taxon>
        <taxon>Actinomycetota</taxon>
        <taxon>Actinomycetes</taxon>
        <taxon>Jiangellales</taxon>
        <taxon>Jiangellaceae</taxon>
        <taxon>Jiangella</taxon>
    </lineage>
</organism>
<dbReference type="Gene3D" id="3.90.245.10">
    <property type="entry name" value="Ribonucleoside hydrolase-like"/>
    <property type="match status" value="1"/>
</dbReference>
<dbReference type="Pfam" id="PF01156">
    <property type="entry name" value="IU_nuc_hydro"/>
    <property type="match status" value="1"/>
</dbReference>
<evidence type="ECO:0000256" key="2">
    <source>
        <dbReference type="ARBA" id="ARBA00023295"/>
    </source>
</evidence>
<evidence type="ECO:0000313" key="4">
    <source>
        <dbReference type="EMBL" id="SEE89969.1"/>
    </source>
</evidence>
<feature type="domain" description="Inosine/uridine-preferring nucleoside hydrolase" evidence="3">
    <location>
        <begin position="14"/>
        <end position="277"/>
    </location>
</feature>
<dbReference type="SUPFAM" id="SSF53590">
    <property type="entry name" value="Nucleoside hydrolase"/>
    <property type="match status" value="1"/>
</dbReference>
<dbReference type="GO" id="GO:0005829">
    <property type="term" value="C:cytosol"/>
    <property type="evidence" value="ECO:0007669"/>
    <property type="project" value="TreeGrafter"/>
</dbReference>
<name>A0A1H5MKV3_9ACTN</name>
<evidence type="ECO:0000259" key="3">
    <source>
        <dbReference type="Pfam" id="PF01156"/>
    </source>
</evidence>
<dbReference type="EMBL" id="FNUC01000003">
    <property type="protein sequence ID" value="SEE89969.1"/>
    <property type="molecule type" value="Genomic_DNA"/>
</dbReference>
<dbReference type="PANTHER" id="PTHR12304:SF4">
    <property type="entry name" value="URIDINE NUCLEOSIDASE"/>
    <property type="match status" value="1"/>
</dbReference>
<keyword evidence="5" id="KW-1185">Reference proteome</keyword>
<dbReference type="InterPro" id="IPR023186">
    <property type="entry name" value="IUNH"/>
</dbReference>